<accession>A0A4R7HWN5</accession>
<dbReference type="GO" id="GO:0016787">
    <property type="term" value="F:hydrolase activity"/>
    <property type="evidence" value="ECO:0007669"/>
    <property type="project" value="UniProtKB-KW"/>
</dbReference>
<keyword evidence="5" id="KW-1185">Reference proteome</keyword>
<feature type="domain" description="Peptidoglycan binding-like" evidence="3">
    <location>
        <begin position="237"/>
        <end position="294"/>
    </location>
</feature>
<reference evidence="4 5" key="1">
    <citation type="submission" date="2019-03" db="EMBL/GenBank/DDBJ databases">
        <title>Sequencing the genomes of 1000 actinobacteria strains.</title>
        <authorList>
            <person name="Klenk H.-P."/>
        </authorList>
    </citation>
    <scope>NUCLEOTIDE SEQUENCE [LARGE SCALE GENOMIC DNA]</scope>
    <source>
        <strain evidence="4 5">DSM 18936</strain>
    </source>
</reference>
<dbReference type="Gene3D" id="3.40.50.1110">
    <property type="entry name" value="SGNH hydrolase"/>
    <property type="match status" value="1"/>
</dbReference>
<feature type="compositionally biased region" description="Basic and acidic residues" evidence="1">
    <location>
        <begin position="388"/>
        <end position="402"/>
    </location>
</feature>
<keyword evidence="2" id="KW-0812">Transmembrane</keyword>
<dbReference type="InterPro" id="IPR036514">
    <property type="entry name" value="SGNH_hydro_sf"/>
</dbReference>
<dbReference type="Pfam" id="PF01471">
    <property type="entry name" value="PG_binding_1"/>
    <property type="match status" value="1"/>
</dbReference>
<keyword evidence="4" id="KW-0378">Hydrolase</keyword>
<feature type="transmembrane region" description="Helical" evidence="2">
    <location>
        <begin position="340"/>
        <end position="360"/>
    </location>
</feature>
<evidence type="ECO:0000313" key="5">
    <source>
        <dbReference type="Proteomes" id="UP000294558"/>
    </source>
</evidence>
<dbReference type="SUPFAM" id="SSF52266">
    <property type="entry name" value="SGNH hydrolase"/>
    <property type="match status" value="1"/>
</dbReference>
<dbReference type="InterPro" id="IPR036366">
    <property type="entry name" value="PGBDSf"/>
</dbReference>
<keyword evidence="2" id="KW-0472">Membrane</keyword>
<dbReference type="AlphaFoldDB" id="A0A4R7HWN5"/>
<keyword evidence="2" id="KW-1133">Transmembrane helix</keyword>
<evidence type="ECO:0000313" key="4">
    <source>
        <dbReference type="EMBL" id="TDT14576.1"/>
    </source>
</evidence>
<dbReference type="EMBL" id="SOAU01000001">
    <property type="protein sequence ID" value="TDT14576.1"/>
    <property type="molecule type" value="Genomic_DNA"/>
</dbReference>
<comment type="caution">
    <text evidence="4">The sequence shown here is derived from an EMBL/GenBank/DDBJ whole genome shotgun (WGS) entry which is preliminary data.</text>
</comment>
<dbReference type="InterPro" id="IPR036365">
    <property type="entry name" value="PGBD-like_sf"/>
</dbReference>
<dbReference type="Gene3D" id="1.10.101.10">
    <property type="entry name" value="PGBD-like superfamily/PGBD"/>
    <property type="match status" value="1"/>
</dbReference>
<evidence type="ECO:0000256" key="2">
    <source>
        <dbReference type="SAM" id="Phobius"/>
    </source>
</evidence>
<dbReference type="InterPro" id="IPR002477">
    <property type="entry name" value="Peptidoglycan-bd-like"/>
</dbReference>
<sequence>MALTAGAIAGTAGSVGADETIRYDAAGEIGDVSLIGDSTLAGVRWYADYGSLRSFDFALNAESCRRTLVTSCISREGYRSATVVETIHSLGGELGDVLVVMSGYNDPADSIDDAITAVTDAARTYDVEHVVWLTLRSGADVDYSDPQEQSSTDTFRQYNERLIEAAAESGGFLQVADWAAYSTGAGDWFEYDGVHLSPSGVDAVTTYISGVLQRVLAGEDVSPAAAPWTILVPGAEGDAVAETQAALIDAGIDVPGGADGVYGNDTMAAVAAYQREAGDLQVTGAVDEATARALGVYGESTEEPSPTTVPTTEPVVAAPATAAPTTVATESSGVDAGSSIPTAVVIALGLLAALVGAVVARRRYVVKRRRERRWARTHPATSPLHSVADNRRATEREPSQIS</sequence>
<organism evidence="4 5">
    <name type="scientific">Ilumatobacter fluminis</name>
    <dbReference type="NCBI Taxonomy" id="467091"/>
    <lineage>
        <taxon>Bacteria</taxon>
        <taxon>Bacillati</taxon>
        <taxon>Actinomycetota</taxon>
        <taxon>Acidimicrobiia</taxon>
        <taxon>Acidimicrobiales</taxon>
        <taxon>Ilumatobacteraceae</taxon>
        <taxon>Ilumatobacter</taxon>
    </lineage>
</organism>
<evidence type="ECO:0000256" key="1">
    <source>
        <dbReference type="SAM" id="MobiDB-lite"/>
    </source>
</evidence>
<name>A0A4R7HWN5_9ACTN</name>
<proteinExistence type="predicted"/>
<dbReference type="SUPFAM" id="SSF47090">
    <property type="entry name" value="PGBD-like"/>
    <property type="match status" value="1"/>
</dbReference>
<dbReference type="Proteomes" id="UP000294558">
    <property type="component" value="Unassembled WGS sequence"/>
</dbReference>
<evidence type="ECO:0000259" key="3">
    <source>
        <dbReference type="Pfam" id="PF01471"/>
    </source>
</evidence>
<gene>
    <name evidence="4" type="ORF">BDK89_0131</name>
</gene>
<protein>
    <submittedName>
        <fullName evidence="4">GDSL-like lipase/acylhydrolase family protein</fullName>
    </submittedName>
</protein>
<feature type="region of interest" description="Disordered" evidence="1">
    <location>
        <begin position="369"/>
        <end position="402"/>
    </location>
</feature>